<accession>A0A6G1JKM0</accession>
<evidence type="ECO:0000256" key="1">
    <source>
        <dbReference type="SAM" id="MobiDB-lite"/>
    </source>
</evidence>
<dbReference type="EMBL" id="MU005570">
    <property type="protein sequence ID" value="KAF2691036.1"/>
    <property type="molecule type" value="Genomic_DNA"/>
</dbReference>
<dbReference type="Proteomes" id="UP000799291">
    <property type="component" value="Unassembled WGS sequence"/>
</dbReference>
<protein>
    <submittedName>
        <fullName evidence="2">Uncharacterized protein</fullName>
    </submittedName>
</protein>
<organism evidence="2 3">
    <name type="scientific">Lentithecium fluviatile CBS 122367</name>
    <dbReference type="NCBI Taxonomy" id="1168545"/>
    <lineage>
        <taxon>Eukaryota</taxon>
        <taxon>Fungi</taxon>
        <taxon>Dikarya</taxon>
        <taxon>Ascomycota</taxon>
        <taxon>Pezizomycotina</taxon>
        <taxon>Dothideomycetes</taxon>
        <taxon>Pleosporomycetidae</taxon>
        <taxon>Pleosporales</taxon>
        <taxon>Massarineae</taxon>
        <taxon>Lentitheciaceae</taxon>
        <taxon>Lentithecium</taxon>
    </lineage>
</organism>
<gene>
    <name evidence="2" type="ORF">K458DRAFT_483141</name>
</gene>
<name>A0A6G1JKM0_9PLEO</name>
<dbReference type="AlphaFoldDB" id="A0A6G1JKM0"/>
<reference evidence="2" key="1">
    <citation type="journal article" date="2020" name="Stud. Mycol.">
        <title>101 Dothideomycetes genomes: a test case for predicting lifestyles and emergence of pathogens.</title>
        <authorList>
            <person name="Haridas S."/>
            <person name="Albert R."/>
            <person name="Binder M."/>
            <person name="Bloem J."/>
            <person name="Labutti K."/>
            <person name="Salamov A."/>
            <person name="Andreopoulos B."/>
            <person name="Baker S."/>
            <person name="Barry K."/>
            <person name="Bills G."/>
            <person name="Bluhm B."/>
            <person name="Cannon C."/>
            <person name="Castanera R."/>
            <person name="Culley D."/>
            <person name="Daum C."/>
            <person name="Ezra D."/>
            <person name="Gonzalez J."/>
            <person name="Henrissat B."/>
            <person name="Kuo A."/>
            <person name="Liang C."/>
            <person name="Lipzen A."/>
            <person name="Lutzoni F."/>
            <person name="Magnuson J."/>
            <person name="Mondo S."/>
            <person name="Nolan M."/>
            <person name="Ohm R."/>
            <person name="Pangilinan J."/>
            <person name="Park H.-J."/>
            <person name="Ramirez L."/>
            <person name="Alfaro M."/>
            <person name="Sun H."/>
            <person name="Tritt A."/>
            <person name="Yoshinaga Y."/>
            <person name="Zwiers L.-H."/>
            <person name="Turgeon B."/>
            <person name="Goodwin S."/>
            <person name="Spatafora J."/>
            <person name="Crous P."/>
            <person name="Grigoriev I."/>
        </authorList>
    </citation>
    <scope>NUCLEOTIDE SEQUENCE</scope>
    <source>
        <strain evidence="2">CBS 122367</strain>
    </source>
</reference>
<proteinExistence type="predicted"/>
<evidence type="ECO:0000313" key="2">
    <source>
        <dbReference type="EMBL" id="KAF2691036.1"/>
    </source>
</evidence>
<sequence>MCGCVDRVSRLAISSGLAVGMRGGHGGVISSAAKSHAPSHETWDMSASDLLLCTVSHRETLCLSESQSEIAAPPLQLPRFPEGDRALSHCCPTPPRARGGRMGPSTHPLPVSPTSAPPDDSQSAGGIRPRCPITRPRRLICEASRRVPSGSAYARQSTPTLEAAAIVRSVETKRSANFAQVEPAVGVHRGLAGCLGTWGTLALPFTTSHAEMHSRRRSQGPAPSLRVFF</sequence>
<feature type="region of interest" description="Disordered" evidence="1">
    <location>
        <begin position="83"/>
        <end position="129"/>
    </location>
</feature>
<evidence type="ECO:0000313" key="3">
    <source>
        <dbReference type="Proteomes" id="UP000799291"/>
    </source>
</evidence>
<keyword evidence="3" id="KW-1185">Reference proteome</keyword>